<dbReference type="Proteomes" id="UP000195221">
    <property type="component" value="Unassembled WGS sequence"/>
</dbReference>
<name>A0A242MNJ4_CABSO</name>
<dbReference type="InterPro" id="IPR003594">
    <property type="entry name" value="HATPase_dom"/>
</dbReference>
<evidence type="ECO:0000313" key="5">
    <source>
        <dbReference type="Proteomes" id="UP000195221"/>
    </source>
</evidence>
<dbReference type="GO" id="GO:0004673">
    <property type="term" value="F:protein histidine kinase activity"/>
    <property type="evidence" value="ECO:0007669"/>
    <property type="project" value="UniProtKB-EC"/>
</dbReference>
<dbReference type="InterPro" id="IPR005467">
    <property type="entry name" value="His_kinase_dom"/>
</dbReference>
<dbReference type="SUPFAM" id="SSF55781">
    <property type="entry name" value="GAF domain-like"/>
    <property type="match status" value="1"/>
</dbReference>
<dbReference type="Gene3D" id="3.30.565.10">
    <property type="entry name" value="Histidine kinase-like ATPase, C-terminal domain"/>
    <property type="match status" value="1"/>
</dbReference>
<dbReference type="InterPro" id="IPR004358">
    <property type="entry name" value="Sig_transdc_His_kin-like_C"/>
</dbReference>
<dbReference type="SMART" id="SM00387">
    <property type="entry name" value="HATPase_c"/>
    <property type="match status" value="1"/>
</dbReference>
<dbReference type="PRINTS" id="PR00344">
    <property type="entry name" value="BCTRLSENSOR"/>
</dbReference>
<dbReference type="PANTHER" id="PTHR43102:SF2">
    <property type="entry name" value="GAF DOMAIN-CONTAINING PROTEIN"/>
    <property type="match status" value="1"/>
</dbReference>
<proteinExistence type="predicted"/>
<comment type="catalytic activity">
    <reaction evidence="1">
        <text>ATP + protein L-histidine = ADP + protein N-phospho-L-histidine.</text>
        <dbReference type="EC" id="2.7.13.3"/>
    </reaction>
</comment>
<evidence type="ECO:0000256" key="1">
    <source>
        <dbReference type="ARBA" id="ARBA00000085"/>
    </source>
</evidence>
<dbReference type="Pfam" id="PF02518">
    <property type="entry name" value="HATPase_c"/>
    <property type="match status" value="1"/>
</dbReference>
<feature type="domain" description="Histidine kinase" evidence="3">
    <location>
        <begin position="276"/>
        <end position="368"/>
    </location>
</feature>
<dbReference type="InterPro" id="IPR011495">
    <property type="entry name" value="Sig_transdc_His_kin_sub2_dim/P"/>
</dbReference>
<dbReference type="InterPro" id="IPR003018">
    <property type="entry name" value="GAF"/>
</dbReference>
<evidence type="ECO:0000259" key="3">
    <source>
        <dbReference type="PROSITE" id="PS50109"/>
    </source>
</evidence>
<dbReference type="SUPFAM" id="SSF55874">
    <property type="entry name" value="ATPase domain of HSP90 chaperone/DNA topoisomerase II/histidine kinase"/>
    <property type="match status" value="1"/>
</dbReference>
<dbReference type="AlphaFoldDB" id="A0A242MNJ4"/>
<accession>A0A242MNJ4</accession>
<dbReference type="Pfam" id="PF01590">
    <property type="entry name" value="GAF"/>
    <property type="match status" value="1"/>
</dbReference>
<organism evidence="4 5">
    <name type="scientific">Caballeronia sordidicola</name>
    <name type="common">Burkholderia sordidicola</name>
    <dbReference type="NCBI Taxonomy" id="196367"/>
    <lineage>
        <taxon>Bacteria</taxon>
        <taxon>Pseudomonadati</taxon>
        <taxon>Pseudomonadota</taxon>
        <taxon>Betaproteobacteria</taxon>
        <taxon>Burkholderiales</taxon>
        <taxon>Burkholderiaceae</taxon>
        <taxon>Caballeronia</taxon>
    </lineage>
</organism>
<evidence type="ECO:0000256" key="2">
    <source>
        <dbReference type="ARBA" id="ARBA00012438"/>
    </source>
</evidence>
<gene>
    <name evidence="4" type="ORF">PAMC26577_19670</name>
</gene>
<dbReference type="PANTHER" id="PTHR43102">
    <property type="entry name" value="SLR1143 PROTEIN"/>
    <property type="match status" value="1"/>
</dbReference>
<dbReference type="InterPro" id="IPR029016">
    <property type="entry name" value="GAF-like_dom_sf"/>
</dbReference>
<dbReference type="SMART" id="SM00065">
    <property type="entry name" value="GAF"/>
    <property type="match status" value="1"/>
</dbReference>
<dbReference type="PROSITE" id="PS50109">
    <property type="entry name" value="HIS_KIN"/>
    <property type="match status" value="1"/>
</dbReference>
<evidence type="ECO:0000313" key="4">
    <source>
        <dbReference type="EMBL" id="OTP72823.1"/>
    </source>
</evidence>
<dbReference type="EC" id="2.7.13.3" evidence="2"/>
<comment type="caution">
    <text evidence="4">The sequence shown here is derived from an EMBL/GenBank/DDBJ whole genome shotgun (WGS) entry which is preliminary data.</text>
</comment>
<reference evidence="4 5" key="1">
    <citation type="submission" date="2017-03" db="EMBL/GenBank/DDBJ databases">
        <title>Genome analysis of strain PAMC 26577.</title>
        <authorList>
            <person name="Oh H.-M."/>
            <person name="Yang J.-A."/>
        </authorList>
    </citation>
    <scope>NUCLEOTIDE SEQUENCE [LARGE SCALE GENOMIC DNA]</scope>
    <source>
        <strain evidence="4 5">PAMC 26577</strain>
    </source>
</reference>
<dbReference type="EMBL" id="NBTZ01000083">
    <property type="protein sequence ID" value="OTP72823.1"/>
    <property type="molecule type" value="Genomic_DNA"/>
</dbReference>
<dbReference type="InterPro" id="IPR036890">
    <property type="entry name" value="HATPase_C_sf"/>
</dbReference>
<dbReference type="Pfam" id="PF07568">
    <property type="entry name" value="HisKA_2"/>
    <property type="match status" value="1"/>
</dbReference>
<sequence>MAAVLRYDILDTPPDGSFDHVTAVAARMLGTPVAIVSIVDTDRIWFKSHHGLDVQQITRDMGLCASAVMQDGPWLVNDAPRDPRTLTNPLVAGEFGLGFYLGIPLQTNDGFNLGTLCVLDFQPRTVSQDQIDHLSDLASVVMDQLELRLSARLAIADLSAAIEQKEAAYRQAALLAKEIDHRVMNSLQLIANMLTLQSVQLRGTPGALEISKAAGKIVAVAQVHQHMHLDETVTTLDCADYLRRLCSGLSDVLGTGGAPIIVEAVSVSLLSEQIGRIGLIVNELATNARKYGATQIKVSLMRLDSNEFCLSVSDNGPGLPADFAPEKMSGLGMKVIVSLVRGLNGTLTYDADETMGGTRFRTCFPAGADSV</sequence>
<protein>
    <recommendedName>
        <fullName evidence="2">histidine kinase</fullName>
        <ecNumber evidence="2">2.7.13.3</ecNumber>
    </recommendedName>
</protein>
<dbReference type="Gene3D" id="3.30.450.40">
    <property type="match status" value="1"/>
</dbReference>